<sequence>MGKVCMFNVVPRHRRRSQPVPINLNRYILEDIDPFCPIRERTPRVLSTPIKWGSGFNETK</sequence>
<proteinExistence type="predicted"/>
<evidence type="ECO:0000313" key="1">
    <source>
        <dbReference type="EMBL" id="KAK3582008.1"/>
    </source>
</evidence>
<reference evidence="1" key="2">
    <citation type="journal article" date="2021" name="Genome Biol. Evol.">
        <title>Developing a high-quality reference genome for a parasitic bivalve with doubly uniparental inheritance (Bivalvia: Unionida).</title>
        <authorList>
            <person name="Smith C.H."/>
        </authorList>
    </citation>
    <scope>NUCLEOTIDE SEQUENCE</scope>
    <source>
        <strain evidence="1">CHS0354</strain>
        <tissue evidence="1">Mantle</tissue>
    </source>
</reference>
<reference evidence="1" key="1">
    <citation type="journal article" date="2021" name="Genome Biol. Evol.">
        <title>A High-Quality Reference Genome for a Parasitic Bivalve with Doubly Uniparental Inheritance (Bivalvia: Unionida).</title>
        <authorList>
            <person name="Smith C.H."/>
        </authorList>
    </citation>
    <scope>NUCLEOTIDE SEQUENCE</scope>
    <source>
        <strain evidence="1">CHS0354</strain>
    </source>
</reference>
<gene>
    <name evidence="1" type="ORF">CHS0354_030958</name>
</gene>
<name>A0AAE0RYR2_9BIVA</name>
<dbReference type="EMBL" id="JAEAOA010001847">
    <property type="protein sequence ID" value="KAK3582008.1"/>
    <property type="molecule type" value="Genomic_DNA"/>
</dbReference>
<evidence type="ECO:0000313" key="2">
    <source>
        <dbReference type="Proteomes" id="UP001195483"/>
    </source>
</evidence>
<accession>A0AAE0RYR2</accession>
<reference evidence="1" key="3">
    <citation type="submission" date="2023-05" db="EMBL/GenBank/DDBJ databases">
        <authorList>
            <person name="Smith C.H."/>
        </authorList>
    </citation>
    <scope>NUCLEOTIDE SEQUENCE</scope>
    <source>
        <strain evidence="1">CHS0354</strain>
        <tissue evidence="1">Mantle</tissue>
    </source>
</reference>
<protein>
    <submittedName>
        <fullName evidence="1">Uncharacterized protein</fullName>
    </submittedName>
</protein>
<organism evidence="1 2">
    <name type="scientific">Potamilus streckersoni</name>
    <dbReference type="NCBI Taxonomy" id="2493646"/>
    <lineage>
        <taxon>Eukaryota</taxon>
        <taxon>Metazoa</taxon>
        <taxon>Spiralia</taxon>
        <taxon>Lophotrochozoa</taxon>
        <taxon>Mollusca</taxon>
        <taxon>Bivalvia</taxon>
        <taxon>Autobranchia</taxon>
        <taxon>Heteroconchia</taxon>
        <taxon>Palaeoheterodonta</taxon>
        <taxon>Unionida</taxon>
        <taxon>Unionoidea</taxon>
        <taxon>Unionidae</taxon>
        <taxon>Ambleminae</taxon>
        <taxon>Lampsilini</taxon>
        <taxon>Potamilus</taxon>
    </lineage>
</organism>
<keyword evidence="2" id="KW-1185">Reference proteome</keyword>
<feature type="non-terminal residue" evidence="1">
    <location>
        <position position="60"/>
    </location>
</feature>
<dbReference type="Proteomes" id="UP001195483">
    <property type="component" value="Unassembled WGS sequence"/>
</dbReference>
<dbReference type="AlphaFoldDB" id="A0AAE0RYR2"/>
<comment type="caution">
    <text evidence="1">The sequence shown here is derived from an EMBL/GenBank/DDBJ whole genome shotgun (WGS) entry which is preliminary data.</text>
</comment>